<gene>
    <name evidence="1" type="ORF">X474_21850</name>
</gene>
<dbReference type="Gene3D" id="3.90.550.10">
    <property type="entry name" value="Spore Coat Polysaccharide Biosynthesis Protein SpsA, Chain A"/>
    <property type="match status" value="1"/>
</dbReference>
<dbReference type="RefSeq" id="WP_044351354.1">
    <property type="nucleotide sequence ID" value="NZ_AZAC01000038.1"/>
</dbReference>
<protein>
    <recommendedName>
        <fullName evidence="3">Glycosyl transferase</fullName>
    </recommendedName>
</protein>
<dbReference type="InterPro" id="IPR029044">
    <property type="entry name" value="Nucleotide-diphossugar_trans"/>
</dbReference>
<proteinExistence type="predicted"/>
<dbReference type="AlphaFoldDB" id="A0A0D2GAG8"/>
<dbReference type="InParanoid" id="A0A0D2GAG8"/>
<evidence type="ECO:0000313" key="2">
    <source>
        <dbReference type="Proteomes" id="UP000032233"/>
    </source>
</evidence>
<organism evidence="1 2">
    <name type="scientific">Dethiosulfatarculus sandiegensis</name>
    <dbReference type="NCBI Taxonomy" id="1429043"/>
    <lineage>
        <taxon>Bacteria</taxon>
        <taxon>Pseudomonadati</taxon>
        <taxon>Thermodesulfobacteriota</taxon>
        <taxon>Desulfarculia</taxon>
        <taxon>Desulfarculales</taxon>
        <taxon>Desulfarculaceae</taxon>
        <taxon>Dethiosulfatarculus</taxon>
    </lineage>
</organism>
<evidence type="ECO:0008006" key="3">
    <source>
        <dbReference type="Google" id="ProtNLM"/>
    </source>
</evidence>
<sequence>MPSFAQTHSRVTSYYLLQNDVDLNEVLIPAARWKKPVLIVPALASEFTAPENRPVFENMVRELATANYLAHIIFGLDKASEKDVKLCIDILQKAGMNNYVIQWNDGPAFSGIYQDLEDAGADLSQRGKGRNVFMGFGVASALGATCVGLLDADIRTFKRRQLDRLFFPVLVNNYPFSKAFYARWDGERLYGRVKRLLLDPFLLALKRKFGESKNEKMLRLVDFLLSFDYQLSGEVVIDTWLLKKMRYALDWGVEIFTLVEVFRKASQVAQVEFTRGRFDHKHQRVSKEDPRSGLHRMSLDIISSLLHALIVEEGLEVGEEFFRDLALTYESIAEESVKKYSDNAEFNGLNYDRESEEHIIFEVLSKAIVQAGDFLASPGQAAERLLRLTASFDEFAPYVKKGLQQAIIEVEEKIKHQSLDVRYLPSWERLLWRLPEINTSIVDALESDKQRFSVSR</sequence>
<dbReference type="EMBL" id="AZAC01000038">
    <property type="protein sequence ID" value="KIX11877.1"/>
    <property type="molecule type" value="Genomic_DNA"/>
</dbReference>
<reference evidence="1 2" key="1">
    <citation type="submission" date="2013-11" db="EMBL/GenBank/DDBJ databases">
        <title>Metagenomic analysis of a methanogenic consortium involved in long chain n-alkane degradation.</title>
        <authorList>
            <person name="Davidova I.A."/>
            <person name="Callaghan A.V."/>
            <person name="Wawrik B."/>
            <person name="Pruitt S."/>
            <person name="Marks C."/>
            <person name="Duncan K.E."/>
            <person name="Suflita J.M."/>
        </authorList>
    </citation>
    <scope>NUCLEOTIDE SEQUENCE [LARGE SCALE GENOMIC DNA]</scope>
    <source>
        <strain evidence="1 2">SPR</strain>
    </source>
</reference>
<keyword evidence="2" id="KW-1185">Reference proteome</keyword>
<evidence type="ECO:0000313" key="1">
    <source>
        <dbReference type="EMBL" id="KIX11877.1"/>
    </source>
</evidence>
<dbReference type="SUPFAM" id="SSF53448">
    <property type="entry name" value="Nucleotide-diphospho-sugar transferases"/>
    <property type="match status" value="1"/>
</dbReference>
<name>A0A0D2GAG8_9BACT</name>
<comment type="caution">
    <text evidence="1">The sequence shown here is derived from an EMBL/GenBank/DDBJ whole genome shotgun (WGS) entry which is preliminary data.</text>
</comment>
<accession>A0A0D2GAG8</accession>
<dbReference type="OrthoDB" id="9477at2"/>
<dbReference type="Proteomes" id="UP000032233">
    <property type="component" value="Unassembled WGS sequence"/>
</dbReference>
<dbReference type="STRING" id="1429043.X474_21850"/>